<proteinExistence type="predicted"/>
<gene>
    <name evidence="1" type="ORF">CFX0092_A3569</name>
</gene>
<dbReference type="EMBL" id="LN890655">
    <property type="protein sequence ID" value="CUS05447.2"/>
    <property type="molecule type" value="Genomic_DNA"/>
</dbReference>
<dbReference type="AlphaFoldDB" id="A0A161K3R8"/>
<evidence type="ECO:0000313" key="2">
    <source>
        <dbReference type="Proteomes" id="UP000215027"/>
    </source>
</evidence>
<organism evidence="1 2">
    <name type="scientific">Candidatus Promineifilum breve</name>
    <dbReference type="NCBI Taxonomy" id="1806508"/>
    <lineage>
        <taxon>Bacteria</taxon>
        <taxon>Bacillati</taxon>
        <taxon>Chloroflexota</taxon>
        <taxon>Ardenticatenia</taxon>
        <taxon>Candidatus Promineifilales</taxon>
        <taxon>Candidatus Promineifilaceae</taxon>
        <taxon>Candidatus Promineifilum</taxon>
    </lineage>
</organism>
<keyword evidence="2" id="KW-1185">Reference proteome</keyword>
<accession>A0A161K3R8</accession>
<name>A0A161K3R8_9CHLR</name>
<evidence type="ECO:0000313" key="1">
    <source>
        <dbReference type="EMBL" id="CUS05447.2"/>
    </source>
</evidence>
<dbReference type="Proteomes" id="UP000215027">
    <property type="component" value="Chromosome I"/>
</dbReference>
<reference evidence="1" key="1">
    <citation type="submission" date="2016-01" db="EMBL/GenBank/DDBJ databases">
        <authorList>
            <person name="Mcilroy J.S."/>
            <person name="Karst M S."/>
            <person name="Albertsen M."/>
        </authorList>
    </citation>
    <scope>NUCLEOTIDE SEQUENCE</scope>
    <source>
        <strain evidence="1">Cfx-K</strain>
    </source>
</reference>
<dbReference type="RefSeq" id="WP_095044658.1">
    <property type="nucleotide sequence ID" value="NZ_LN890655.1"/>
</dbReference>
<sequence length="126" mass="14411">MNPFTRYLSQWSTDDSFAAFVADWDRLERLVIGVYRAKLAVAAAEPEFAQVWPRLRRRYAHWAEPLRPHWQATRAAGAPTQTDPFDLLLAIAAPEAIPGDWRAMQHLPAAREAINRYLLEHSAESD</sequence>
<protein>
    <submittedName>
        <fullName evidence="1">Uncharacterized protein</fullName>
    </submittedName>
</protein>
<dbReference type="KEGG" id="pbf:CFX0092_A3569"/>